<dbReference type="InterPro" id="IPR029056">
    <property type="entry name" value="Ribokinase-like"/>
</dbReference>
<dbReference type="OrthoDB" id="9779730at2"/>
<comment type="caution">
    <text evidence="4">The sequence shown here is derived from an EMBL/GenBank/DDBJ whole genome shotgun (WGS) entry which is preliminary data.</text>
</comment>
<dbReference type="eggNOG" id="COG0524">
    <property type="taxonomic scope" value="Bacteria"/>
</dbReference>
<evidence type="ECO:0000256" key="2">
    <source>
        <dbReference type="ARBA" id="ARBA00022777"/>
    </source>
</evidence>
<organism evidence="4 5">
    <name type="scientific">Pedobacter antarcticus 4BY</name>
    <dbReference type="NCBI Taxonomy" id="1358423"/>
    <lineage>
        <taxon>Bacteria</taxon>
        <taxon>Pseudomonadati</taxon>
        <taxon>Bacteroidota</taxon>
        <taxon>Sphingobacteriia</taxon>
        <taxon>Sphingobacteriales</taxon>
        <taxon>Sphingobacteriaceae</taxon>
        <taxon>Pedobacter</taxon>
    </lineage>
</organism>
<evidence type="ECO:0000313" key="5">
    <source>
        <dbReference type="Proteomes" id="UP000028007"/>
    </source>
</evidence>
<dbReference type="EMBL" id="JNFF01000013">
    <property type="protein sequence ID" value="KEQ31537.1"/>
    <property type="molecule type" value="Genomic_DNA"/>
</dbReference>
<keyword evidence="1" id="KW-0808">Transferase</keyword>
<sequence length="303" mass="33021">MTPVSYQICCVGHLTQDHIISPVSDQYMAGGTSYYFSHALSGFQLNYGLVTSVAESEMSYVNELRGLGIQVHVFPSKQTLYFENIYAGHPDDRSQRVLAQADPFRAEQLSDINAGIFHLGPLLANDIPLELLKVLAAKSKVSIDVQGYLRKVENQQVCPAEWEGSREALSLVHTLKADESELKVLTGCTTVREGIAQLAELGVKEIVITSASLGSVVYCDNRIDEICAFKPAQEVDATGCGDTYIAGYLFQREKGASPKFAAEFGAAMASLKMESVGSFTGSEQEVLNFIQTAERIEKAFDIG</sequence>
<dbReference type="InterPro" id="IPR011611">
    <property type="entry name" value="PfkB_dom"/>
</dbReference>
<evidence type="ECO:0000256" key="1">
    <source>
        <dbReference type="ARBA" id="ARBA00022679"/>
    </source>
</evidence>
<feature type="domain" description="Carbohydrate kinase PfkB" evidence="3">
    <location>
        <begin position="156"/>
        <end position="280"/>
    </location>
</feature>
<dbReference type="GO" id="GO:0016301">
    <property type="term" value="F:kinase activity"/>
    <property type="evidence" value="ECO:0007669"/>
    <property type="project" value="UniProtKB-KW"/>
</dbReference>
<keyword evidence="2 4" id="KW-0418">Kinase</keyword>
<dbReference type="AlphaFoldDB" id="A0A081PLG4"/>
<reference evidence="4 5" key="1">
    <citation type="journal article" date="1992" name="Int. J. Syst. Bacteriol.">
        <title>Sphingobacterium antarcticus sp. nov. a Psychrotrophic Bacterium from the Soils of Schirmacher Oasis, Antarctica.</title>
        <authorList>
            <person name="Shivaji S."/>
            <person name="Ray M.K."/>
            <person name="Rao N.S."/>
            <person name="Saiserr L."/>
            <person name="Jagannadham M.V."/>
            <person name="Kumar G.S."/>
            <person name="Reddy G."/>
            <person name="Bhargava P.M."/>
        </authorList>
    </citation>
    <scope>NUCLEOTIDE SEQUENCE [LARGE SCALE GENOMIC DNA]</scope>
    <source>
        <strain evidence="4 5">4BY</strain>
    </source>
</reference>
<dbReference type="Gene3D" id="3.40.1190.20">
    <property type="match status" value="1"/>
</dbReference>
<proteinExistence type="predicted"/>
<dbReference type="PANTHER" id="PTHR10584:SF166">
    <property type="entry name" value="RIBOKINASE"/>
    <property type="match status" value="1"/>
</dbReference>
<keyword evidence="5" id="KW-1185">Reference proteome</keyword>
<dbReference type="SUPFAM" id="SSF53613">
    <property type="entry name" value="Ribokinase-like"/>
    <property type="match status" value="1"/>
</dbReference>
<evidence type="ECO:0000259" key="3">
    <source>
        <dbReference type="Pfam" id="PF00294"/>
    </source>
</evidence>
<dbReference type="PANTHER" id="PTHR10584">
    <property type="entry name" value="SUGAR KINASE"/>
    <property type="match status" value="1"/>
</dbReference>
<dbReference type="Pfam" id="PF00294">
    <property type="entry name" value="PfkB"/>
    <property type="match status" value="1"/>
</dbReference>
<protein>
    <submittedName>
        <fullName evidence="4">Ribokinase</fullName>
    </submittedName>
</protein>
<name>A0A081PLG4_9SPHI</name>
<accession>A0A081PLG4</accession>
<dbReference type="Proteomes" id="UP000028007">
    <property type="component" value="Unassembled WGS sequence"/>
</dbReference>
<gene>
    <name evidence="4" type="ORF">N180_11060</name>
</gene>
<dbReference type="RefSeq" id="WP_037437973.1">
    <property type="nucleotide sequence ID" value="NZ_JNFF01000013.1"/>
</dbReference>
<evidence type="ECO:0000313" key="4">
    <source>
        <dbReference type="EMBL" id="KEQ31537.1"/>
    </source>
</evidence>